<comment type="caution">
    <text evidence="2">The sequence shown here is derived from an EMBL/GenBank/DDBJ whole genome shotgun (WGS) entry which is preliminary data.</text>
</comment>
<gene>
    <name evidence="2" type="ORF">GCM10011487_26050</name>
</gene>
<accession>A0A829YBS9</accession>
<dbReference type="AlphaFoldDB" id="A0A829YBS9"/>
<keyword evidence="3" id="KW-1185">Reference proteome</keyword>
<organism evidence="2 3">
    <name type="scientific">Steroidobacter agaridevorans</name>
    <dbReference type="NCBI Taxonomy" id="2695856"/>
    <lineage>
        <taxon>Bacteria</taxon>
        <taxon>Pseudomonadati</taxon>
        <taxon>Pseudomonadota</taxon>
        <taxon>Gammaproteobacteria</taxon>
        <taxon>Steroidobacterales</taxon>
        <taxon>Steroidobacteraceae</taxon>
        <taxon>Steroidobacter</taxon>
    </lineage>
</organism>
<sequence>MFQEQRGTANCRSAIAALLCAGLLGAFDAGAATAPIKLALFDFELEDFSAGVSSTDSSDATQLSNVTAQVRQLFARSGRYTLVDVANVETPAVKGHTLRDCNGCDAEIALKLGAEQSLVGVVSRISRTEYVVKFQVRDARTGAVVAAADSGLRMGADYSWSRGATRLIEDRLLQSRLER</sequence>
<evidence type="ECO:0000313" key="2">
    <source>
        <dbReference type="EMBL" id="GFE80605.1"/>
    </source>
</evidence>
<feature type="signal peptide" evidence="1">
    <location>
        <begin position="1"/>
        <end position="31"/>
    </location>
</feature>
<dbReference type="InterPro" id="IPR021698">
    <property type="entry name" value="DUF3280"/>
</dbReference>
<proteinExistence type="predicted"/>
<dbReference type="EMBL" id="BLJN01000002">
    <property type="protein sequence ID" value="GFE80605.1"/>
    <property type="molecule type" value="Genomic_DNA"/>
</dbReference>
<dbReference type="Pfam" id="PF11684">
    <property type="entry name" value="DUF3280"/>
    <property type="match status" value="1"/>
</dbReference>
<evidence type="ECO:0000313" key="3">
    <source>
        <dbReference type="Proteomes" id="UP000445000"/>
    </source>
</evidence>
<dbReference type="Proteomes" id="UP000445000">
    <property type="component" value="Unassembled WGS sequence"/>
</dbReference>
<name>A0A829YBS9_9GAMM</name>
<protein>
    <recommendedName>
        <fullName evidence="4">DUF2380 domain-containing protein</fullName>
    </recommendedName>
</protein>
<reference evidence="3" key="1">
    <citation type="submission" date="2020-01" db="EMBL/GenBank/DDBJ databases">
        <title>'Steroidobacter agaridevorans' sp. nov., agar-degrading bacteria isolated from rhizosphere soils.</title>
        <authorList>
            <person name="Ikenaga M."/>
            <person name="Kataoka M."/>
            <person name="Murouchi A."/>
            <person name="Katsuragi S."/>
            <person name="Sakai M."/>
        </authorList>
    </citation>
    <scope>NUCLEOTIDE SEQUENCE [LARGE SCALE GENOMIC DNA]</scope>
    <source>
        <strain evidence="3">YU21-B</strain>
    </source>
</reference>
<dbReference type="RefSeq" id="WP_161812270.1">
    <property type="nucleotide sequence ID" value="NZ_BLJN01000002.1"/>
</dbReference>
<evidence type="ECO:0008006" key="4">
    <source>
        <dbReference type="Google" id="ProtNLM"/>
    </source>
</evidence>
<feature type="chain" id="PRO_5032995561" description="DUF2380 domain-containing protein" evidence="1">
    <location>
        <begin position="32"/>
        <end position="179"/>
    </location>
</feature>
<evidence type="ECO:0000256" key="1">
    <source>
        <dbReference type="SAM" id="SignalP"/>
    </source>
</evidence>
<keyword evidence="1" id="KW-0732">Signal</keyword>